<protein>
    <recommendedName>
        <fullName evidence="3">Resolvase HTH domain-containing protein</fullName>
    </recommendedName>
</protein>
<proteinExistence type="predicted"/>
<organism evidence="1 2">
    <name type="scientific">Vreelandella alkaliphila</name>
    <dbReference type="NCBI Taxonomy" id="272774"/>
    <lineage>
        <taxon>Bacteria</taxon>
        <taxon>Pseudomonadati</taxon>
        <taxon>Pseudomonadota</taxon>
        <taxon>Gammaproteobacteria</taxon>
        <taxon>Oceanospirillales</taxon>
        <taxon>Halomonadaceae</taxon>
        <taxon>Vreelandella</taxon>
    </lineage>
</organism>
<evidence type="ECO:0000313" key="2">
    <source>
        <dbReference type="Proteomes" id="UP000218675"/>
    </source>
</evidence>
<keyword evidence="2" id="KW-1185">Reference proteome</keyword>
<gene>
    <name evidence="1" type="ORF">CK497_18485</name>
</gene>
<evidence type="ECO:0008006" key="3">
    <source>
        <dbReference type="Google" id="ProtNLM"/>
    </source>
</evidence>
<reference evidence="1 2" key="1">
    <citation type="submission" date="2017-08" db="EMBL/GenBank/DDBJ databases">
        <title>Halomonas binhaiensis sp. nov., isolated from saline alkaline soil.</title>
        <authorList>
            <person name="Wang D."/>
            <person name="Zhang G."/>
        </authorList>
    </citation>
    <scope>NUCLEOTIDE SEQUENCE [LARGE SCALE GENOMIC DNA]</scope>
    <source>
        <strain evidence="1 2">WN018</strain>
    </source>
</reference>
<dbReference type="SUPFAM" id="SSF88659">
    <property type="entry name" value="Sigma3 and sigma4 domains of RNA polymerase sigma factors"/>
    <property type="match status" value="1"/>
</dbReference>
<dbReference type="Gene3D" id="1.10.10.10">
    <property type="entry name" value="Winged helix-like DNA-binding domain superfamily/Winged helix DNA-binding domain"/>
    <property type="match status" value="1"/>
</dbReference>
<evidence type="ECO:0000313" key="1">
    <source>
        <dbReference type="EMBL" id="PAU70308.1"/>
    </source>
</evidence>
<dbReference type="InterPro" id="IPR013324">
    <property type="entry name" value="RNA_pol_sigma_r3/r4-like"/>
</dbReference>
<accession>A0ABX4HCY8</accession>
<dbReference type="EMBL" id="NSKA01000018">
    <property type="protein sequence ID" value="PAU70308.1"/>
    <property type="molecule type" value="Genomic_DNA"/>
</dbReference>
<comment type="caution">
    <text evidence="1">The sequence shown here is derived from an EMBL/GenBank/DDBJ whole genome shotgun (WGS) entry which is preliminary data.</text>
</comment>
<sequence length="67" mass="7492">MFGFGIHAAVTKEMFKNAPRRDQDQIMQGLYDTGYSAKEIANFLEIGTQAVYNRINAHRGRGPNCTA</sequence>
<name>A0ABX4HCY8_9GAMM</name>
<dbReference type="InterPro" id="IPR036388">
    <property type="entry name" value="WH-like_DNA-bd_sf"/>
</dbReference>
<dbReference type="Proteomes" id="UP000218675">
    <property type="component" value="Unassembled WGS sequence"/>
</dbReference>